<dbReference type="PANTHER" id="PTHR11088">
    <property type="entry name" value="TRNA DIMETHYLALLYLTRANSFERASE"/>
    <property type="match status" value="1"/>
</dbReference>
<dbReference type="InterPro" id="IPR018022">
    <property type="entry name" value="IPT"/>
</dbReference>
<dbReference type="Gene3D" id="3.40.50.300">
    <property type="entry name" value="P-loop containing nucleotide triphosphate hydrolases"/>
    <property type="match status" value="1"/>
</dbReference>
<dbReference type="NCBIfam" id="TIGR00174">
    <property type="entry name" value="miaA"/>
    <property type="match status" value="1"/>
</dbReference>
<dbReference type="AlphaFoldDB" id="A0A4R1B6H6"/>
<keyword evidence="6 10" id="KW-0547">Nucleotide-binding</keyword>
<evidence type="ECO:0000256" key="7">
    <source>
        <dbReference type="ARBA" id="ARBA00022840"/>
    </source>
</evidence>
<comment type="catalytic activity">
    <reaction evidence="9 10 11">
        <text>adenosine(37) in tRNA + dimethylallyl diphosphate = N(6)-dimethylallyladenosine(37) in tRNA + diphosphate</text>
        <dbReference type="Rhea" id="RHEA:26482"/>
        <dbReference type="Rhea" id="RHEA-COMP:10162"/>
        <dbReference type="Rhea" id="RHEA-COMP:10375"/>
        <dbReference type="ChEBI" id="CHEBI:33019"/>
        <dbReference type="ChEBI" id="CHEBI:57623"/>
        <dbReference type="ChEBI" id="CHEBI:74411"/>
        <dbReference type="ChEBI" id="CHEBI:74415"/>
        <dbReference type="EC" id="2.5.1.75"/>
    </reaction>
</comment>
<evidence type="ECO:0000256" key="8">
    <source>
        <dbReference type="ARBA" id="ARBA00022842"/>
    </source>
</evidence>
<dbReference type="RefSeq" id="WP_131448537.1">
    <property type="nucleotide sequence ID" value="NZ_SJZB01000048.1"/>
</dbReference>
<feature type="region of interest" description="Interaction with substrate tRNA" evidence="10">
    <location>
        <begin position="165"/>
        <end position="169"/>
    </location>
</feature>
<keyword evidence="8 10" id="KW-0460">Magnesium</keyword>
<comment type="subunit">
    <text evidence="10">Monomer.</text>
</comment>
<feature type="region of interest" description="Interaction with substrate tRNA" evidence="10">
    <location>
        <begin position="40"/>
        <end position="43"/>
    </location>
</feature>
<dbReference type="EMBL" id="SJZB01000048">
    <property type="protein sequence ID" value="TCJ11868.1"/>
    <property type="molecule type" value="Genomic_DNA"/>
</dbReference>
<evidence type="ECO:0000256" key="11">
    <source>
        <dbReference type="RuleBase" id="RU003783"/>
    </source>
</evidence>
<evidence type="ECO:0000256" key="4">
    <source>
        <dbReference type="ARBA" id="ARBA00022679"/>
    </source>
</evidence>
<keyword evidence="4 10" id="KW-0808">Transferase</keyword>
<comment type="cofactor">
    <cofactor evidence="1 10">
        <name>Mg(2+)</name>
        <dbReference type="ChEBI" id="CHEBI:18420"/>
    </cofactor>
</comment>
<dbReference type="OrthoDB" id="9776390at2"/>
<gene>
    <name evidence="10 14" type="primary">miaA</name>
    <name evidence="14" type="ORF">EZJ19_13745</name>
</gene>
<evidence type="ECO:0000256" key="6">
    <source>
        <dbReference type="ARBA" id="ARBA00022741"/>
    </source>
</evidence>
<proteinExistence type="inferred from homology"/>
<comment type="caution">
    <text evidence="14">The sequence shown here is derived from an EMBL/GenBank/DDBJ whole genome shotgun (WGS) entry which is preliminary data.</text>
</comment>
<evidence type="ECO:0000256" key="10">
    <source>
        <dbReference type="HAMAP-Rule" id="MF_00185"/>
    </source>
</evidence>
<dbReference type="Proteomes" id="UP000295443">
    <property type="component" value="Unassembled WGS sequence"/>
</dbReference>
<keyword evidence="7 10" id="KW-0067">ATP-binding</keyword>
<dbReference type="InterPro" id="IPR027417">
    <property type="entry name" value="P-loop_NTPase"/>
</dbReference>
<dbReference type="PANTHER" id="PTHR11088:SF60">
    <property type="entry name" value="TRNA DIMETHYLALLYLTRANSFERASE"/>
    <property type="match status" value="1"/>
</dbReference>
<comment type="similarity">
    <text evidence="3 10 13">Belongs to the IPP transferase family.</text>
</comment>
<sequence>MTGAAGRPPAVFLMGPTASGKTDLAVALAGRFPFELISVDSALVYRGMDIGTAKPDAATLAACPHHLVDVVDPTERYSAGRFRSDALALMAEIGARGRIPLLVGGTMLYFKALKDGLGAALPEADPDLRAELEARAAVSGWPALHAELAGFDPVAAARIKANDSQRIQRAIEVYRLTGRPLSELLDQPAQALPYRLIELAVQPPERAVLHERINRRFRMMLEAGLVDELRRLRAGYALDPALPAMRSVGYRQAWQFLEGEIDAAGLYETGAAATRQLAKRQITWLRSWQGARHFDSTRPDLVEAVSAWLAERLSE</sequence>
<dbReference type="SUPFAM" id="SSF52540">
    <property type="entry name" value="P-loop containing nucleoside triphosphate hydrolases"/>
    <property type="match status" value="2"/>
</dbReference>
<dbReference type="GO" id="GO:0052381">
    <property type="term" value="F:tRNA dimethylallyltransferase activity"/>
    <property type="evidence" value="ECO:0007669"/>
    <property type="project" value="UniProtKB-UniRule"/>
</dbReference>
<evidence type="ECO:0000256" key="2">
    <source>
        <dbReference type="ARBA" id="ARBA00003213"/>
    </source>
</evidence>
<feature type="binding site" evidence="10">
    <location>
        <begin position="17"/>
        <end position="22"/>
    </location>
    <ligand>
        <name>substrate</name>
    </ligand>
</feature>
<accession>A0A4R1B6H6</accession>
<dbReference type="InterPro" id="IPR039657">
    <property type="entry name" value="Dimethylallyltransferase"/>
</dbReference>
<evidence type="ECO:0000313" key="15">
    <source>
        <dbReference type="Proteomes" id="UP000295443"/>
    </source>
</evidence>
<comment type="caution">
    <text evidence="10">Lacks conserved residue(s) required for the propagation of feature annotation.</text>
</comment>
<reference evidence="14 15" key="1">
    <citation type="submission" date="2019-03" db="EMBL/GenBank/DDBJ databases">
        <title>Genome sequence of Thiobacillaceae bacterium LSR1, a sulfur-oxidizing bacterium isolated from freshwater sediment.</title>
        <authorList>
            <person name="Li S."/>
        </authorList>
    </citation>
    <scope>NUCLEOTIDE SEQUENCE [LARGE SCALE GENOMIC DNA]</scope>
    <source>
        <strain evidence="14 15">LSR1</strain>
    </source>
</reference>
<feature type="site" description="Interaction with substrate tRNA" evidence="10">
    <location>
        <position position="129"/>
    </location>
</feature>
<feature type="region of interest" description="Interaction with substrate tRNA" evidence="10">
    <location>
        <begin position="279"/>
        <end position="286"/>
    </location>
</feature>
<dbReference type="Pfam" id="PF01715">
    <property type="entry name" value="IPPT"/>
    <property type="match status" value="1"/>
</dbReference>
<dbReference type="GO" id="GO:0005524">
    <property type="term" value="F:ATP binding"/>
    <property type="evidence" value="ECO:0007669"/>
    <property type="project" value="UniProtKB-UniRule"/>
</dbReference>
<evidence type="ECO:0000256" key="12">
    <source>
        <dbReference type="RuleBase" id="RU003784"/>
    </source>
</evidence>
<keyword evidence="5 10" id="KW-0819">tRNA processing</keyword>
<dbReference type="EC" id="2.5.1.75" evidence="10"/>
<evidence type="ECO:0000256" key="9">
    <source>
        <dbReference type="ARBA" id="ARBA00049563"/>
    </source>
</evidence>
<evidence type="ECO:0000256" key="13">
    <source>
        <dbReference type="RuleBase" id="RU003785"/>
    </source>
</evidence>
<evidence type="ECO:0000256" key="3">
    <source>
        <dbReference type="ARBA" id="ARBA00005842"/>
    </source>
</evidence>
<dbReference type="Gene3D" id="1.10.20.140">
    <property type="match status" value="1"/>
</dbReference>
<evidence type="ECO:0000313" key="14">
    <source>
        <dbReference type="EMBL" id="TCJ11868.1"/>
    </source>
</evidence>
<evidence type="ECO:0000256" key="5">
    <source>
        <dbReference type="ARBA" id="ARBA00022694"/>
    </source>
</evidence>
<feature type="binding site" evidence="10">
    <location>
        <begin position="15"/>
        <end position="22"/>
    </location>
    <ligand>
        <name>ATP</name>
        <dbReference type="ChEBI" id="CHEBI:30616"/>
    </ligand>
</feature>
<protein>
    <recommendedName>
        <fullName evidence="10">tRNA dimethylallyltransferase</fullName>
        <ecNumber evidence="10">2.5.1.75</ecNumber>
    </recommendedName>
    <alternativeName>
        <fullName evidence="10">Dimethylallyl diphosphate:tRNA dimethylallyltransferase</fullName>
        <shortName evidence="10">DMAPP:tRNA dimethylallyltransferase</shortName>
        <shortName evidence="10">DMATase</shortName>
    </alternativeName>
    <alternativeName>
        <fullName evidence="10">Isopentenyl-diphosphate:tRNA isopentenyltransferase</fullName>
        <shortName evidence="10">IPP transferase</shortName>
        <shortName evidence="10">IPPT</shortName>
        <shortName evidence="10">IPTase</shortName>
    </alternativeName>
</protein>
<feature type="site" description="Interaction with substrate tRNA" evidence="10">
    <location>
        <position position="106"/>
    </location>
</feature>
<dbReference type="FunFam" id="1.10.20.140:FF:000001">
    <property type="entry name" value="tRNA dimethylallyltransferase"/>
    <property type="match status" value="1"/>
</dbReference>
<dbReference type="HAMAP" id="MF_00185">
    <property type="entry name" value="IPP_trans"/>
    <property type="match status" value="1"/>
</dbReference>
<organism evidence="14 15">
    <name type="scientific">Parasulfuritortus cantonensis</name>
    <dbReference type="NCBI Taxonomy" id="2528202"/>
    <lineage>
        <taxon>Bacteria</taxon>
        <taxon>Pseudomonadati</taxon>
        <taxon>Pseudomonadota</taxon>
        <taxon>Betaproteobacteria</taxon>
        <taxon>Nitrosomonadales</taxon>
        <taxon>Thiobacillaceae</taxon>
        <taxon>Parasulfuritortus</taxon>
    </lineage>
</organism>
<dbReference type="GO" id="GO:0006400">
    <property type="term" value="P:tRNA modification"/>
    <property type="evidence" value="ECO:0007669"/>
    <property type="project" value="TreeGrafter"/>
</dbReference>
<keyword evidence="15" id="KW-1185">Reference proteome</keyword>
<comment type="function">
    <text evidence="2 10 12">Catalyzes the transfer of a dimethylallyl group onto the adenine at position 37 in tRNAs that read codons beginning with uridine, leading to the formation of N6-(dimethylallyl)adenosine (i(6)A).</text>
</comment>
<evidence type="ECO:0000256" key="1">
    <source>
        <dbReference type="ARBA" id="ARBA00001946"/>
    </source>
</evidence>
<name>A0A4R1B6H6_9PROT</name>